<gene>
    <name evidence="1" type="ORF">UFOVP672_29</name>
</gene>
<dbReference type="Gene3D" id="3.40.50.300">
    <property type="entry name" value="P-loop containing nucleotide triphosphate hydrolases"/>
    <property type="match status" value="1"/>
</dbReference>
<reference evidence="1" key="1">
    <citation type="submission" date="2020-04" db="EMBL/GenBank/DDBJ databases">
        <authorList>
            <person name="Chiriac C."/>
            <person name="Salcher M."/>
            <person name="Ghai R."/>
            <person name="Kavagutti S V."/>
        </authorList>
    </citation>
    <scope>NUCLEOTIDE SEQUENCE</scope>
</reference>
<dbReference type="EMBL" id="LR796636">
    <property type="protein sequence ID" value="CAB4155760.1"/>
    <property type="molecule type" value="Genomic_DNA"/>
</dbReference>
<dbReference type="InterPro" id="IPR027417">
    <property type="entry name" value="P-loop_NTPase"/>
</dbReference>
<evidence type="ECO:0008006" key="2">
    <source>
        <dbReference type="Google" id="ProtNLM"/>
    </source>
</evidence>
<protein>
    <recommendedName>
        <fullName evidence="2">Terminase</fullName>
    </recommendedName>
</protein>
<sequence length="526" mass="58840">MTASAEQLDLLAERLGDPMWRLCSGALYHIAPADGQGIIPFIPSPDQRKIFAAYFGGCKQLALLKCRRPGFSTALGVLVLDQMIFKGGIQASLVDQNQGDASKKMDRIVGVAFDNLPGFIKSRVLVHARNGKQFSLQFAHKARSDFYAGMNARGGSNDFLWISEWGVIQFEDPKRSAKIRSGGLPSARHGCKVIETTWAGGRNGDLYEVLEPVLTGAATDWEIQFSPWQHDVRNVSETAEMDDVARKYFAGMKERGMEFTEAQMRWWAAEKRQQGVFMFRENPTVLEEMWLSPVKGAIYAAEIERARGEGRIGRMPVDGNSLVHTCSDLGGPMQWVTWYFQIVGRFIRVVDVDLNLNLTLIQRIAHMKGKGYAFGNHFMPHDAMQTSRSGRTLADEFAAAWLKVDLETLTPADLIRSNLKFVPRTHDVWVGINHGLQLFSSLEFRSECDLGLEHLGLYRTSTEDKNAGVLVHDRFSHAADALRTLFEAHLAGMVATKAVGTKPEWEYPRLHRGKVRQPMRAARVGG</sequence>
<organism evidence="1">
    <name type="scientific">uncultured Caudovirales phage</name>
    <dbReference type="NCBI Taxonomy" id="2100421"/>
    <lineage>
        <taxon>Viruses</taxon>
        <taxon>Duplodnaviria</taxon>
        <taxon>Heunggongvirae</taxon>
        <taxon>Uroviricota</taxon>
        <taxon>Caudoviricetes</taxon>
        <taxon>Peduoviridae</taxon>
        <taxon>Maltschvirus</taxon>
        <taxon>Maltschvirus maltsch</taxon>
    </lineage>
</organism>
<name>A0A6J5N7Z4_9CAUD</name>
<accession>A0A6J5N7Z4</accession>
<proteinExistence type="predicted"/>
<evidence type="ECO:0000313" key="1">
    <source>
        <dbReference type="EMBL" id="CAB4155760.1"/>
    </source>
</evidence>